<comment type="similarity">
    <text evidence="2 16">Belongs to the glycosyl hydrolase 5 (cellulase A) family.</text>
</comment>
<evidence type="ECO:0000256" key="6">
    <source>
        <dbReference type="ARBA" id="ARBA00022968"/>
    </source>
</evidence>
<keyword evidence="7" id="KW-1133">Transmembrane helix</keyword>
<comment type="function">
    <text evidence="13">Glucosidase involved in the degradation of cellulosic biomass. Active on lichenan.</text>
</comment>
<dbReference type="InterPro" id="IPR050386">
    <property type="entry name" value="Glycosyl_hydrolase_5"/>
</dbReference>
<sequence>MENGDKITYTNSFGGTWYWDDTDPFNNNAQAQTYTPPLNETFKYGEDKIYGVNLGGWLVPEPFIAPALYEPYVNNTTPAVDEWTLCQNMRDSDGGIDLMEEHYKSFITEQDFAQIAGAGLNHVRIAIGYYAIETRGDEPFLEKTSWKYFLKAINWARKYGIRINLDLHVLPGSQNGWNHSGRLGDVNMLAGPMGLANAQRSLDYIRIIAEFISQEQYKDVITMFGITNEPQSPIIGQDQLAAYYYQAYQIVREASGTGEGKGPFINFHDGFAGIAQWEGFLTGADRITLDYHPYIAFSGQSSATMDSYANTPCDAWGAAMNKSMTAFGFTAAGEFSNAVTDCGLWLNGVEDGVRYEGTYKDPGFERVGSCDEWTDWENYSDDMKAAMKQFAVASMDALQNWFFWTWKIGESTVTGKVESPAWSYKLGLDNGWMPKDPREAAGTCGNPSPWTGPLEAWQTGGSGAGDIAATATASLDWPPATISHGGAPTDLPQYTPTAAVPTLANPTFTSASSVDVGNGWNNAADTAGLMTDIASCTYLDPWVGTNAAAPTALCS</sequence>
<dbReference type="GO" id="GO:0009251">
    <property type="term" value="P:glucan catabolic process"/>
    <property type="evidence" value="ECO:0007669"/>
    <property type="project" value="TreeGrafter"/>
</dbReference>
<evidence type="ECO:0000256" key="5">
    <source>
        <dbReference type="ARBA" id="ARBA00022801"/>
    </source>
</evidence>
<evidence type="ECO:0000256" key="7">
    <source>
        <dbReference type="ARBA" id="ARBA00022989"/>
    </source>
</evidence>
<evidence type="ECO:0000256" key="10">
    <source>
        <dbReference type="ARBA" id="ARBA00023295"/>
    </source>
</evidence>
<protein>
    <recommendedName>
        <fullName evidence="14">glucan 1,3-beta-glucosidase</fullName>
        <ecNumber evidence="14">3.2.1.58</ecNumber>
    </recommendedName>
    <alternativeName>
        <fullName evidence="15">Exo-1,3-beta-glucanase D</fullName>
    </alternativeName>
</protein>
<dbReference type="PANTHER" id="PTHR31297">
    <property type="entry name" value="GLUCAN ENDO-1,6-BETA-GLUCOSIDASE B"/>
    <property type="match status" value="1"/>
</dbReference>
<gene>
    <name evidence="19" type="ORF">BD626DRAFT_403935</name>
</gene>
<dbReference type="SUPFAM" id="SSF51445">
    <property type="entry name" value="(Trans)glycosidases"/>
    <property type="match status" value="1"/>
</dbReference>
<evidence type="ECO:0000256" key="1">
    <source>
        <dbReference type="ARBA" id="ARBA00004401"/>
    </source>
</evidence>
<proteinExistence type="inferred from homology"/>
<dbReference type="InterPro" id="IPR001547">
    <property type="entry name" value="Glyco_hydro_5"/>
</dbReference>
<keyword evidence="20" id="KW-1185">Reference proteome</keyword>
<evidence type="ECO:0000256" key="12">
    <source>
        <dbReference type="ARBA" id="ARBA00036824"/>
    </source>
</evidence>
<dbReference type="Proteomes" id="UP000320762">
    <property type="component" value="Unassembled WGS sequence"/>
</dbReference>
<comment type="subcellular location">
    <subcellularLocation>
        <location evidence="1">Cell membrane</location>
        <topology evidence="1">Single-pass type II membrane protein</topology>
    </subcellularLocation>
</comment>
<evidence type="ECO:0000313" key="19">
    <source>
        <dbReference type="EMBL" id="TRM62675.1"/>
    </source>
</evidence>
<evidence type="ECO:0000256" key="8">
    <source>
        <dbReference type="ARBA" id="ARBA00023136"/>
    </source>
</evidence>
<dbReference type="EC" id="3.2.1.58" evidence="14"/>
<feature type="domain" description="Glycoside hydrolase family 5" evidence="18">
    <location>
        <begin position="101"/>
        <end position="257"/>
    </location>
</feature>
<evidence type="ECO:0000259" key="18">
    <source>
        <dbReference type="Pfam" id="PF00150"/>
    </source>
</evidence>
<keyword evidence="5 16" id="KW-0378">Hydrolase</keyword>
<dbReference type="GO" id="GO:0005886">
    <property type="term" value="C:plasma membrane"/>
    <property type="evidence" value="ECO:0007669"/>
    <property type="project" value="UniProtKB-SubCell"/>
</dbReference>
<organism evidence="19 20">
    <name type="scientific">Schizophyllum amplum</name>
    <dbReference type="NCBI Taxonomy" id="97359"/>
    <lineage>
        <taxon>Eukaryota</taxon>
        <taxon>Fungi</taxon>
        <taxon>Dikarya</taxon>
        <taxon>Basidiomycota</taxon>
        <taxon>Agaricomycotina</taxon>
        <taxon>Agaricomycetes</taxon>
        <taxon>Agaricomycetidae</taxon>
        <taxon>Agaricales</taxon>
        <taxon>Schizophyllaceae</taxon>
        <taxon>Schizophyllum</taxon>
    </lineage>
</organism>
<dbReference type="InterPro" id="IPR017853">
    <property type="entry name" value="GH"/>
</dbReference>
<keyword evidence="6" id="KW-0735">Signal-anchor</keyword>
<evidence type="ECO:0000256" key="16">
    <source>
        <dbReference type="RuleBase" id="RU361153"/>
    </source>
</evidence>
<reference evidence="19 20" key="1">
    <citation type="journal article" date="2019" name="New Phytol.">
        <title>Comparative genomics reveals unique wood-decay strategies and fruiting body development in the Schizophyllaceae.</title>
        <authorList>
            <person name="Almasi E."/>
            <person name="Sahu N."/>
            <person name="Krizsan K."/>
            <person name="Balint B."/>
            <person name="Kovacs G.M."/>
            <person name="Kiss B."/>
            <person name="Cseklye J."/>
            <person name="Drula E."/>
            <person name="Henrissat B."/>
            <person name="Nagy I."/>
            <person name="Chovatia M."/>
            <person name="Adam C."/>
            <person name="LaButti K."/>
            <person name="Lipzen A."/>
            <person name="Riley R."/>
            <person name="Grigoriev I.V."/>
            <person name="Nagy L.G."/>
        </authorList>
    </citation>
    <scope>NUCLEOTIDE SEQUENCE [LARGE SCALE GENOMIC DNA]</scope>
    <source>
        <strain evidence="19 20">NL-1724</strain>
    </source>
</reference>
<dbReference type="GO" id="GO:0009986">
    <property type="term" value="C:cell surface"/>
    <property type="evidence" value="ECO:0007669"/>
    <property type="project" value="TreeGrafter"/>
</dbReference>
<accession>A0A550CCZ6</accession>
<dbReference type="AlphaFoldDB" id="A0A550CCZ6"/>
<dbReference type="Pfam" id="PF00150">
    <property type="entry name" value="Cellulase"/>
    <property type="match status" value="1"/>
</dbReference>
<keyword evidence="4" id="KW-0812">Transmembrane</keyword>
<evidence type="ECO:0000256" key="2">
    <source>
        <dbReference type="ARBA" id="ARBA00005641"/>
    </source>
</evidence>
<name>A0A550CCZ6_9AGAR</name>
<dbReference type="GO" id="GO:0071555">
    <property type="term" value="P:cell wall organization"/>
    <property type="evidence" value="ECO:0007669"/>
    <property type="project" value="UniProtKB-KW"/>
</dbReference>
<dbReference type="STRING" id="97359.A0A550CCZ6"/>
<evidence type="ECO:0000256" key="14">
    <source>
        <dbReference type="ARBA" id="ARBA00038929"/>
    </source>
</evidence>
<dbReference type="FunFam" id="3.20.20.80:FF:000033">
    <property type="entry name" value="Glucan 1,3-beta-glucosidase A"/>
    <property type="match status" value="1"/>
</dbReference>
<dbReference type="OrthoDB" id="62120at2759"/>
<dbReference type="Gene3D" id="3.20.20.80">
    <property type="entry name" value="Glycosidases"/>
    <property type="match status" value="1"/>
</dbReference>
<evidence type="ECO:0000256" key="3">
    <source>
        <dbReference type="ARBA" id="ARBA00022475"/>
    </source>
</evidence>
<evidence type="ECO:0000256" key="9">
    <source>
        <dbReference type="ARBA" id="ARBA00023180"/>
    </source>
</evidence>
<comment type="catalytic activity">
    <reaction evidence="12">
        <text>Successive hydrolysis of beta-D-glucose units from the non-reducing ends of (1-&gt;3)-beta-D-glucans, releasing alpha-glucose.</text>
        <dbReference type="EC" id="3.2.1.58"/>
    </reaction>
</comment>
<keyword evidence="8" id="KW-0472">Membrane</keyword>
<dbReference type="PANTHER" id="PTHR31297:SF34">
    <property type="entry name" value="GLUCAN 1,3-BETA-GLUCOSIDASE 2"/>
    <property type="match status" value="1"/>
</dbReference>
<evidence type="ECO:0000313" key="20">
    <source>
        <dbReference type="Proteomes" id="UP000320762"/>
    </source>
</evidence>
<dbReference type="EMBL" id="VDMD01000012">
    <property type="protein sequence ID" value="TRM62675.1"/>
    <property type="molecule type" value="Genomic_DNA"/>
</dbReference>
<evidence type="ECO:0000256" key="11">
    <source>
        <dbReference type="ARBA" id="ARBA00023316"/>
    </source>
</evidence>
<evidence type="ECO:0000256" key="17">
    <source>
        <dbReference type="SAM" id="MobiDB-lite"/>
    </source>
</evidence>
<comment type="caution">
    <text evidence="19">The sequence shown here is derived from an EMBL/GenBank/DDBJ whole genome shotgun (WGS) entry which is preliminary data.</text>
</comment>
<keyword evidence="11" id="KW-0961">Cell wall biogenesis/degradation</keyword>
<dbReference type="GO" id="GO:0005576">
    <property type="term" value="C:extracellular region"/>
    <property type="evidence" value="ECO:0007669"/>
    <property type="project" value="TreeGrafter"/>
</dbReference>
<keyword evidence="10 16" id="KW-0326">Glycosidase</keyword>
<keyword evidence="9" id="KW-0325">Glycoprotein</keyword>
<evidence type="ECO:0000256" key="15">
    <source>
        <dbReference type="ARBA" id="ARBA00041260"/>
    </source>
</evidence>
<evidence type="ECO:0000256" key="4">
    <source>
        <dbReference type="ARBA" id="ARBA00022692"/>
    </source>
</evidence>
<keyword evidence="3" id="KW-1003">Cell membrane</keyword>
<feature type="region of interest" description="Disordered" evidence="17">
    <location>
        <begin position="438"/>
        <end position="465"/>
    </location>
</feature>
<evidence type="ECO:0000256" key="13">
    <source>
        <dbReference type="ARBA" id="ARBA00037126"/>
    </source>
</evidence>
<dbReference type="GO" id="GO:0004338">
    <property type="term" value="F:glucan exo-1,3-beta-glucosidase activity"/>
    <property type="evidence" value="ECO:0007669"/>
    <property type="project" value="UniProtKB-EC"/>
</dbReference>